<accession>A0A7W9FKE9</accession>
<gene>
    <name evidence="1" type="ORF">GGQ63_001645</name>
</gene>
<dbReference type="InterPro" id="IPR005560">
    <property type="entry name" value="Csp_YhjQ"/>
</dbReference>
<dbReference type="PANTHER" id="PTHR37310:SF1">
    <property type="entry name" value="CYTOPLASMIC PROTEIN"/>
    <property type="match status" value="1"/>
</dbReference>
<dbReference type="Proteomes" id="UP000523821">
    <property type="component" value="Unassembled WGS sequence"/>
</dbReference>
<dbReference type="Gene3D" id="1.20.1270.360">
    <property type="match status" value="1"/>
</dbReference>
<reference evidence="1 2" key="1">
    <citation type="submission" date="2020-08" db="EMBL/GenBank/DDBJ databases">
        <title>Genomic Encyclopedia of Type Strains, Phase IV (KMG-IV): sequencing the most valuable type-strain genomes for metagenomic binning, comparative biology and taxonomic classification.</title>
        <authorList>
            <person name="Goeker M."/>
        </authorList>
    </citation>
    <scope>NUCLEOTIDE SEQUENCE [LARGE SCALE GENOMIC DNA]</scope>
    <source>
        <strain evidence="1 2">DSM 16268</strain>
    </source>
</reference>
<dbReference type="PANTHER" id="PTHR37310">
    <property type="entry name" value="CYTOPLASMIC PROTEIN-RELATED"/>
    <property type="match status" value="1"/>
</dbReference>
<dbReference type="RefSeq" id="WP_183854520.1">
    <property type="nucleotide sequence ID" value="NZ_JACHOO010000003.1"/>
</dbReference>
<evidence type="ECO:0000313" key="1">
    <source>
        <dbReference type="EMBL" id="MBB5752591.1"/>
    </source>
</evidence>
<evidence type="ECO:0000313" key="2">
    <source>
        <dbReference type="Proteomes" id="UP000523821"/>
    </source>
</evidence>
<proteinExistence type="predicted"/>
<organism evidence="1 2">
    <name type="scientific">Prosthecomicrobium pneumaticum</name>
    <dbReference type="NCBI Taxonomy" id="81895"/>
    <lineage>
        <taxon>Bacteria</taxon>
        <taxon>Pseudomonadati</taxon>
        <taxon>Pseudomonadota</taxon>
        <taxon>Alphaproteobacteria</taxon>
        <taxon>Hyphomicrobiales</taxon>
        <taxon>Kaistiaceae</taxon>
        <taxon>Prosthecomicrobium</taxon>
    </lineage>
</organism>
<comment type="caution">
    <text evidence="1">The sequence shown here is derived from an EMBL/GenBank/DDBJ whole genome shotgun (WGS) entry which is preliminary data.</text>
</comment>
<dbReference type="Pfam" id="PF03860">
    <property type="entry name" value="Csp"/>
    <property type="match status" value="1"/>
</dbReference>
<keyword evidence="2" id="KW-1185">Reference proteome</keyword>
<dbReference type="AlphaFoldDB" id="A0A7W9FKE9"/>
<protein>
    <recommendedName>
        <fullName evidence="3">Ferredoxin</fullName>
    </recommendedName>
</protein>
<dbReference type="EMBL" id="JACHOO010000003">
    <property type="protein sequence ID" value="MBB5752591.1"/>
    <property type="molecule type" value="Genomic_DNA"/>
</dbReference>
<evidence type="ECO:0008006" key="3">
    <source>
        <dbReference type="Google" id="ProtNLM"/>
    </source>
</evidence>
<sequence>MYAEHPEGATGRAPEAGDDSLERLIAVCLACAARCGACADACLAGDDRLGRCGRLALDCAAICRATALSGRWRTEASQAMLTALIATCAAACRACAEECGRHADASDPCAHGAAACRVCEEECRAALARWRAPH</sequence>
<name>A0A7W9FKE9_9HYPH</name>